<reference evidence="11 12" key="1">
    <citation type="journal article" date="2017" name="Mol. Ecol.">
        <title>Comparative and population genomic landscape of Phellinus noxius: A hypervariable fungus causing root rot in trees.</title>
        <authorList>
            <person name="Chung C.L."/>
            <person name="Lee T.J."/>
            <person name="Akiba M."/>
            <person name="Lee H.H."/>
            <person name="Kuo T.H."/>
            <person name="Liu D."/>
            <person name="Ke H.M."/>
            <person name="Yokoi T."/>
            <person name="Roa M.B."/>
            <person name="Lu M.J."/>
            <person name="Chang Y.Y."/>
            <person name="Ann P.J."/>
            <person name="Tsai J.N."/>
            <person name="Chen C.Y."/>
            <person name="Tzean S.S."/>
            <person name="Ota Y."/>
            <person name="Hattori T."/>
            <person name="Sahashi N."/>
            <person name="Liou R.F."/>
            <person name="Kikuchi T."/>
            <person name="Tsai I.J."/>
        </authorList>
    </citation>
    <scope>NUCLEOTIDE SEQUENCE [LARGE SCALE GENOMIC DNA]</scope>
    <source>
        <strain evidence="11 12">FFPRI411160</strain>
    </source>
</reference>
<evidence type="ECO:0000259" key="10">
    <source>
        <dbReference type="PROSITE" id="PS51292"/>
    </source>
</evidence>
<dbReference type="PANTHER" id="PTHR46283">
    <property type="entry name" value="E3 UBIQUITIN-PROTEIN LIGASE MARCH5"/>
    <property type="match status" value="1"/>
</dbReference>
<accession>A0A286U8A5</accession>
<dbReference type="Gene3D" id="3.30.40.10">
    <property type="entry name" value="Zinc/RING finger domain, C3HC4 (zinc finger)"/>
    <property type="match status" value="1"/>
</dbReference>
<evidence type="ECO:0000256" key="3">
    <source>
        <dbReference type="ARBA" id="ARBA00022723"/>
    </source>
</evidence>
<comment type="subcellular location">
    <subcellularLocation>
        <location evidence="1">Membrane</location>
        <topology evidence="1">Multi-pass membrane protein</topology>
    </subcellularLocation>
</comment>
<keyword evidence="2 9" id="KW-0812">Transmembrane</keyword>
<evidence type="ECO:0000256" key="5">
    <source>
        <dbReference type="ARBA" id="ARBA00022833"/>
    </source>
</evidence>
<evidence type="ECO:0000256" key="4">
    <source>
        <dbReference type="ARBA" id="ARBA00022771"/>
    </source>
</evidence>
<evidence type="ECO:0000256" key="6">
    <source>
        <dbReference type="ARBA" id="ARBA00022989"/>
    </source>
</evidence>
<name>A0A286U8A5_9AGAM</name>
<dbReference type="GO" id="GO:0016020">
    <property type="term" value="C:membrane"/>
    <property type="evidence" value="ECO:0007669"/>
    <property type="project" value="UniProtKB-SubCell"/>
</dbReference>
<evidence type="ECO:0000313" key="12">
    <source>
        <dbReference type="Proteomes" id="UP000217199"/>
    </source>
</evidence>
<sequence length="626" mass="71101">MQRAPTIHDLRVKSCYICCEEEVYDQPKTSTETPKRWVHPCKCTLIAHEQCLLEWIRSSENNPDKAASSILKCPQCKSQYTLKSNYPLSLRVLDVVAALIRLGDHVGTAFTIVSGVVSVSAGAYITLTACGAYSVRRFIGPEMFRLVFGDDVERWPIRAYFTLPLIPLSLILGRTKKFRYTLPLYPLMMFWPSVAKYRDRTGRLVDNFFYPFGGFGPNNPVPRWALPKKFRTAYPSTIFIDTVQDVFFSWPPSPFMFQFIFFAVRRRYNEYMERLRQYVLGDDIEGKDTSNERGFFPFNFQVEMAVVDEEEAPEPEDREARHDGIVDDNNNVRLVLDNDAEAPQGEVAHEEAGAQEHRQRIVYEVDDAGWGALAIDRPQPIPEDHLLPDNDGIVVDPEPEQENQHNENVENANGNANANNIGNVNANQAANENRNQNQNQNAPNNGDLRVRLTGRLIGHLVGGALVIPTVASLAGMVLLKLALPAGPYAHQHLDFTGYPLYSPRRLLCTFLGIRPPNCARKYSTTRLYAFHPDMSNWQIATSVFGLATRTLLVGTPAWAESDPVWWRNTIGLSLCYVAKDLLTIWYSYLSKRELKSRKLLNRPFTDIDPTELDLTPEARERYSQGF</sequence>
<feature type="transmembrane region" description="Helical" evidence="9">
    <location>
        <begin position="456"/>
        <end position="479"/>
    </location>
</feature>
<gene>
    <name evidence="11" type="ORF">PNOK_0865000</name>
</gene>
<keyword evidence="7 9" id="KW-0472">Membrane</keyword>
<evidence type="ECO:0000256" key="9">
    <source>
        <dbReference type="SAM" id="Phobius"/>
    </source>
</evidence>
<evidence type="ECO:0000313" key="11">
    <source>
        <dbReference type="EMBL" id="PAV15792.1"/>
    </source>
</evidence>
<evidence type="ECO:0000256" key="2">
    <source>
        <dbReference type="ARBA" id="ARBA00022692"/>
    </source>
</evidence>
<keyword evidence="12" id="KW-1185">Reference proteome</keyword>
<dbReference type="InterPro" id="IPR011016">
    <property type="entry name" value="Znf_RING-CH"/>
</dbReference>
<feature type="transmembrane region" description="Helical" evidence="9">
    <location>
        <begin position="109"/>
        <end position="135"/>
    </location>
</feature>
<dbReference type="InterPro" id="IPR013083">
    <property type="entry name" value="Znf_RING/FYVE/PHD"/>
</dbReference>
<dbReference type="AlphaFoldDB" id="A0A286U8A5"/>
<feature type="domain" description="RING-CH-type" evidence="10">
    <location>
        <begin position="7"/>
        <end position="83"/>
    </location>
</feature>
<dbReference type="PROSITE" id="PS51292">
    <property type="entry name" value="ZF_RING_CH"/>
    <property type="match status" value="1"/>
</dbReference>
<feature type="transmembrane region" description="Helical" evidence="9">
    <location>
        <begin position="155"/>
        <end position="173"/>
    </location>
</feature>
<comment type="caution">
    <text evidence="11">The sequence shown here is derived from an EMBL/GenBank/DDBJ whole genome shotgun (WGS) entry which is preliminary data.</text>
</comment>
<proteinExistence type="predicted"/>
<protein>
    <submittedName>
        <fullName evidence="11">Ring finger domain-containing</fullName>
    </submittedName>
</protein>
<evidence type="ECO:0000256" key="7">
    <source>
        <dbReference type="ARBA" id="ARBA00023136"/>
    </source>
</evidence>
<keyword evidence="5" id="KW-0862">Zinc</keyword>
<dbReference type="SUPFAM" id="SSF57850">
    <property type="entry name" value="RING/U-box"/>
    <property type="match status" value="1"/>
</dbReference>
<feature type="compositionally biased region" description="Low complexity" evidence="8">
    <location>
        <begin position="409"/>
        <end position="423"/>
    </location>
</feature>
<dbReference type="SMART" id="SM00744">
    <property type="entry name" value="RINGv"/>
    <property type="match status" value="1"/>
</dbReference>
<feature type="region of interest" description="Disordered" evidence="8">
    <location>
        <begin position="389"/>
        <end position="423"/>
    </location>
</feature>
<dbReference type="OrthoDB" id="5817083at2759"/>
<organism evidence="11 12">
    <name type="scientific">Pyrrhoderma noxium</name>
    <dbReference type="NCBI Taxonomy" id="2282107"/>
    <lineage>
        <taxon>Eukaryota</taxon>
        <taxon>Fungi</taxon>
        <taxon>Dikarya</taxon>
        <taxon>Basidiomycota</taxon>
        <taxon>Agaricomycotina</taxon>
        <taxon>Agaricomycetes</taxon>
        <taxon>Hymenochaetales</taxon>
        <taxon>Hymenochaetaceae</taxon>
        <taxon>Pyrrhoderma</taxon>
    </lineage>
</organism>
<evidence type="ECO:0000256" key="1">
    <source>
        <dbReference type="ARBA" id="ARBA00004141"/>
    </source>
</evidence>
<dbReference type="Proteomes" id="UP000217199">
    <property type="component" value="Unassembled WGS sequence"/>
</dbReference>
<dbReference type="EMBL" id="NBII01000009">
    <property type="protein sequence ID" value="PAV15792.1"/>
    <property type="molecule type" value="Genomic_DNA"/>
</dbReference>
<keyword evidence="4" id="KW-0863">Zinc-finger</keyword>
<evidence type="ECO:0000256" key="8">
    <source>
        <dbReference type="SAM" id="MobiDB-lite"/>
    </source>
</evidence>
<dbReference type="STRING" id="2282107.A0A286U8A5"/>
<dbReference type="InParanoid" id="A0A286U8A5"/>
<dbReference type="GO" id="GO:0008270">
    <property type="term" value="F:zinc ion binding"/>
    <property type="evidence" value="ECO:0007669"/>
    <property type="project" value="UniProtKB-KW"/>
</dbReference>
<keyword evidence="6 9" id="KW-1133">Transmembrane helix</keyword>
<keyword evidence="3" id="KW-0479">Metal-binding</keyword>